<organism evidence="6 7">
    <name type="scientific">Spirosoma sordidisoli</name>
    <dbReference type="NCBI Taxonomy" id="2502893"/>
    <lineage>
        <taxon>Bacteria</taxon>
        <taxon>Pseudomonadati</taxon>
        <taxon>Bacteroidota</taxon>
        <taxon>Cytophagia</taxon>
        <taxon>Cytophagales</taxon>
        <taxon>Cytophagaceae</taxon>
        <taxon>Spirosoma</taxon>
    </lineage>
</organism>
<dbReference type="SUPFAM" id="SSF46689">
    <property type="entry name" value="Homeodomain-like"/>
    <property type="match status" value="1"/>
</dbReference>
<gene>
    <name evidence="6" type="ORF">EQG79_25310</name>
</gene>
<evidence type="ECO:0000256" key="3">
    <source>
        <dbReference type="ARBA" id="ARBA00023163"/>
    </source>
</evidence>
<evidence type="ECO:0000259" key="5">
    <source>
        <dbReference type="PROSITE" id="PS01124"/>
    </source>
</evidence>
<evidence type="ECO:0000313" key="6">
    <source>
        <dbReference type="EMBL" id="RYC67427.1"/>
    </source>
</evidence>
<dbReference type="Proteomes" id="UP000290407">
    <property type="component" value="Unassembled WGS sequence"/>
</dbReference>
<name>A0A4Q2UE63_9BACT</name>
<comment type="caution">
    <text evidence="6">The sequence shown here is derived from an EMBL/GenBank/DDBJ whole genome shotgun (WGS) entry which is preliminary data.</text>
</comment>
<dbReference type="InterPro" id="IPR020449">
    <property type="entry name" value="Tscrpt_reg_AraC-type_HTH"/>
</dbReference>
<accession>A0A4Q2UE63</accession>
<evidence type="ECO:0000313" key="7">
    <source>
        <dbReference type="Proteomes" id="UP000290407"/>
    </source>
</evidence>
<dbReference type="PROSITE" id="PS00041">
    <property type="entry name" value="HTH_ARAC_FAMILY_1"/>
    <property type="match status" value="1"/>
</dbReference>
<keyword evidence="4" id="KW-0472">Membrane</keyword>
<keyword evidence="4" id="KW-1133">Transmembrane helix</keyword>
<dbReference type="PANTHER" id="PTHR43280">
    <property type="entry name" value="ARAC-FAMILY TRANSCRIPTIONAL REGULATOR"/>
    <property type="match status" value="1"/>
</dbReference>
<feature type="transmembrane region" description="Helical" evidence="4">
    <location>
        <begin position="148"/>
        <end position="166"/>
    </location>
</feature>
<reference evidence="6 7" key="1">
    <citation type="submission" date="2019-01" db="EMBL/GenBank/DDBJ databases">
        <title>Spirosoma flava sp. nov., a propanil-degrading bacterium isolated from herbicide-contaminated soil.</title>
        <authorList>
            <person name="Zhang L."/>
            <person name="Jiang J.-D."/>
        </authorList>
    </citation>
    <scope>NUCLEOTIDE SEQUENCE [LARGE SCALE GENOMIC DNA]</scope>
    <source>
        <strain evidence="6 7">TY50</strain>
    </source>
</reference>
<keyword evidence="7" id="KW-1185">Reference proteome</keyword>
<protein>
    <submittedName>
        <fullName evidence="6">AraC family transcriptional regulator</fullName>
    </submittedName>
</protein>
<dbReference type="SMART" id="SM00342">
    <property type="entry name" value="HTH_ARAC"/>
    <property type="match status" value="1"/>
</dbReference>
<feature type="domain" description="HTH araC/xylS-type" evidence="5">
    <location>
        <begin position="266"/>
        <end position="374"/>
    </location>
</feature>
<dbReference type="PRINTS" id="PR00032">
    <property type="entry name" value="HTHARAC"/>
</dbReference>
<dbReference type="AlphaFoldDB" id="A0A4Q2UE63"/>
<feature type="transmembrane region" description="Helical" evidence="4">
    <location>
        <begin position="6"/>
        <end position="25"/>
    </location>
</feature>
<keyword evidence="3" id="KW-0804">Transcription</keyword>
<dbReference type="EMBL" id="SBLB01000008">
    <property type="protein sequence ID" value="RYC67427.1"/>
    <property type="molecule type" value="Genomic_DNA"/>
</dbReference>
<dbReference type="PANTHER" id="PTHR43280:SF29">
    <property type="entry name" value="ARAC-FAMILY TRANSCRIPTIONAL REGULATOR"/>
    <property type="match status" value="1"/>
</dbReference>
<keyword evidence="4" id="KW-0812">Transmembrane</keyword>
<dbReference type="Gene3D" id="1.10.10.60">
    <property type="entry name" value="Homeodomain-like"/>
    <property type="match status" value="1"/>
</dbReference>
<dbReference type="InterPro" id="IPR018060">
    <property type="entry name" value="HTH_AraC"/>
</dbReference>
<feature type="transmembrane region" description="Helical" evidence="4">
    <location>
        <begin position="105"/>
        <end position="128"/>
    </location>
</feature>
<keyword evidence="1" id="KW-0805">Transcription regulation</keyword>
<dbReference type="GO" id="GO:0003700">
    <property type="term" value="F:DNA-binding transcription factor activity"/>
    <property type="evidence" value="ECO:0007669"/>
    <property type="project" value="InterPro"/>
</dbReference>
<feature type="transmembrane region" description="Helical" evidence="4">
    <location>
        <begin position="187"/>
        <end position="208"/>
    </location>
</feature>
<dbReference type="InterPro" id="IPR009057">
    <property type="entry name" value="Homeodomain-like_sf"/>
</dbReference>
<evidence type="ECO:0000256" key="4">
    <source>
        <dbReference type="SAM" id="Phobius"/>
    </source>
</evidence>
<dbReference type="InterPro" id="IPR018062">
    <property type="entry name" value="HTH_AraC-typ_CS"/>
</dbReference>
<feature type="transmembrane region" description="Helical" evidence="4">
    <location>
        <begin position="220"/>
        <end position="237"/>
    </location>
</feature>
<feature type="transmembrane region" description="Helical" evidence="4">
    <location>
        <begin position="63"/>
        <end position="84"/>
    </location>
</feature>
<evidence type="ECO:0000256" key="1">
    <source>
        <dbReference type="ARBA" id="ARBA00023015"/>
    </source>
</evidence>
<proteinExistence type="predicted"/>
<dbReference type="GO" id="GO:0043565">
    <property type="term" value="F:sequence-specific DNA binding"/>
    <property type="evidence" value="ECO:0007669"/>
    <property type="project" value="InterPro"/>
</dbReference>
<dbReference type="PROSITE" id="PS01124">
    <property type="entry name" value="HTH_ARAC_FAMILY_2"/>
    <property type="match status" value="1"/>
</dbReference>
<dbReference type="Pfam" id="PF12833">
    <property type="entry name" value="HTH_18"/>
    <property type="match status" value="1"/>
</dbReference>
<feature type="transmembrane region" description="Helical" evidence="4">
    <location>
        <begin position="37"/>
        <end position="57"/>
    </location>
</feature>
<sequence>MTIAPLDLILLLGSGQGFILAILLWTNRKGNRLSNRLLAVLIGLLALMSLAVGIPVVNRWMSLALDLLPLVIAMPLGPLIFFYTRSVLDPAFRLGPAERPHFYPVIIDLGSQLMGWVFVLGAIVGLFSPKDGPAWGDVMDEYEAYADIPRWISLTVYLVLTRRLLARQPSAAELSEAGRQRRRWLRQFVHAFLIFQAIWLAFMVPYIVPGLRAPLLDRLGWYPIYIPIAVLIYWLGLRGYLQSRVEVADPAGRKVVGTNLPAEAVASVVNGLTRAMETERLFLDPLLSVDKLGKHLQLSPKLISAVLNQHLLTNFNSYVNRYRIEAVKQRLSDPASDYLTLTGIALECGFNSQATFQRTFRQLTGLSPKEYLSQTGKTALKSGFE</sequence>
<evidence type="ECO:0000256" key="2">
    <source>
        <dbReference type="ARBA" id="ARBA00023125"/>
    </source>
</evidence>
<keyword evidence="2" id="KW-0238">DNA-binding</keyword>